<dbReference type="Proteomes" id="UP000815325">
    <property type="component" value="Unassembled WGS sequence"/>
</dbReference>
<evidence type="ECO:0000313" key="3">
    <source>
        <dbReference type="Proteomes" id="UP000815325"/>
    </source>
</evidence>
<evidence type="ECO:0000256" key="1">
    <source>
        <dbReference type="SAM" id="MobiDB-lite"/>
    </source>
</evidence>
<dbReference type="PANTHER" id="PTHR21586">
    <property type="entry name" value="TIPA"/>
    <property type="match status" value="1"/>
</dbReference>
<organism evidence="2 3">
    <name type="scientific">Dunaliella salina</name>
    <name type="common">Green alga</name>
    <name type="synonym">Protococcus salinus</name>
    <dbReference type="NCBI Taxonomy" id="3046"/>
    <lineage>
        <taxon>Eukaryota</taxon>
        <taxon>Viridiplantae</taxon>
        <taxon>Chlorophyta</taxon>
        <taxon>core chlorophytes</taxon>
        <taxon>Chlorophyceae</taxon>
        <taxon>CS clade</taxon>
        <taxon>Chlamydomonadales</taxon>
        <taxon>Dunaliellaceae</taxon>
        <taxon>Dunaliella</taxon>
    </lineage>
</organism>
<protein>
    <recommendedName>
        <fullName evidence="4">PPM-type phosphatase domain-containing protein</fullName>
    </recommendedName>
</protein>
<evidence type="ECO:0000313" key="2">
    <source>
        <dbReference type="EMBL" id="KAF5842897.1"/>
    </source>
</evidence>
<dbReference type="EMBL" id="MU069453">
    <property type="protein sequence ID" value="KAF5842897.1"/>
    <property type="molecule type" value="Genomic_DNA"/>
</dbReference>
<gene>
    <name evidence="2" type="ORF">DUNSADRAFT_4356</name>
</gene>
<name>A0ABQ7H7R1_DUNSA</name>
<dbReference type="PANTHER" id="PTHR21586:SF0">
    <property type="entry name" value="PP2C-LIKE DOMAIN-CONTAINING PROTEIN CG9801"/>
    <property type="match status" value="1"/>
</dbReference>
<proteinExistence type="predicted"/>
<feature type="region of interest" description="Disordered" evidence="1">
    <location>
        <begin position="1"/>
        <end position="61"/>
    </location>
</feature>
<keyword evidence="3" id="KW-1185">Reference proteome</keyword>
<sequence length="234" mass="24317">MGSSFSACLGDGGKHVSQSKPRANGLEAAPKQQVQDQLEKEAGLNGVQRAPSVKSGTPGARLSLPPVDDVHFAAIDASLLSALSGPDGGVQVIRSCAPDLKLPWPWNKGSSWAYGSSISLYDATITAGKPTRSGDPIADCFAIISFKGGALLMVADGVNWGEPARRAARCAVLGATQHLCAMMQEKVCKEPGPTSSAVFHEMLAAVKAAHTLILQQCGTLTTLVLTLVLRVQDG</sequence>
<comment type="caution">
    <text evidence="2">The sequence shown here is derived from an EMBL/GenBank/DDBJ whole genome shotgun (WGS) entry which is preliminary data.</text>
</comment>
<reference evidence="2" key="1">
    <citation type="submission" date="2017-08" db="EMBL/GenBank/DDBJ databases">
        <authorList>
            <person name="Polle J.E."/>
            <person name="Barry K."/>
            <person name="Cushman J."/>
            <person name="Schmutz J."/>
            <person name="Tran D."/>
            <person name="Hathwaick L.T."/>
            <person name="Yim W.C."/>
            <person name="Jenkins J."/>
            <person name="Mckie-Krisberg Z.M."/>
            <person name="Prochnik S."/>
            <person name="Lindquist E."/>
            <person name="Dockter R.B."/>
            <person name="Adam C."/>
            <person name="Molina H."/>
            <person name="Bunkerborg J."/>
            <person name="Jin E."/>
            <person name="Buchheim M."/>
            <person name="Magnuson J."/>
        </authorList>
    </citation>
    <scope>NUCLEOTIDE SEQUENCE</scope>
    <source>
        <strain evidence="2">CCAP 19/18</strain>
    </source>
</reference>
<evidence type="ECO:0008006" key="4">
    <source>
        <dbReference type="Google" id="ProtNLM"/>
    </source>
</evidence>
<dbReference type="InterPro" id="IPR053287">
    <property type="entry name" value="PP2C-like_domain"/>
</dbReference>
<accession>A0ABQ7H7R1</accession>